<keyword evidence="14" id="KW-1185">Reference proteome</keyword>
<dbReference type="KEGG" id="dej:AWY79_09500"/>
<evidence type="ECO:0000313" key="15">
    <source>
        <dbReference type="Proteomes" id="UP000295506"/>
    </source>
</evidence>
<dbReference type="PANTHER" id="PTHR11954:SF6">
    <property type="entry name" value="MACROPHAGE MIGRATION INHIBITORY FACTOR"/>
    <property type="match status" value="1"/>
</dbReference>
<protein>
    <recommendedName>
        <fullName evidence="11">L-dopachrome isomerase</fullName>
        <ecNumber evidence="8">5.3.2.1</ecNumber>
        <ecNumber evidence="7">5.3.3.12</ecNumber>
    </recommendedName>
    <alternativeName>
        <fullName evidence="9">L-dopachrome tautomerase</fullName>
    </alternativeName>
    <alternativeName>
        <fullName evidence="10">Phenylpyruvate tautomerase</fullName>
    </alternativeName>
</protein>
<sequence length="112" mass="12259">MPFIKVETNVRVEDRTACLKKISALAADILGKPESYVMAVLEPEKPLLYGGTDDPAAYVSLGSIGLPESRTPELSAAICGFLNAELAVPENRIYIAFSDIERHLFGWDGRTF</sequence>
<evidence type="ECO:0000256" key="10">
    <source>
        <dbReference type="ARBA" id="ARBA00041912"/>
    </source>
</evidence>
<dbReference type="Proteomes" id="UP000295506">
    <property type="component" value="Unassembled WGS sequence"/>
</dbReference>
<evidence type="ECO:0000256" key="8">
    <source>
        <dbReference type="ARBA" id="ARBA00039086"/>
    </source>
</evidence>
<dbReference type="GO" id="GO:0005125">
    <property type="term" value="F:cytokine activity"/>
    <property type="evidence" value="ECO:0007669"/>
    <property type="project" value="UniProtKB-KW"/>
</dbReference>
<dbReference type="GO" id="GO:0004167">
    <property type="term" value="F:dopachrome isomerase activity"/>
    <property type="evidence" value="ECO:0007669"/>
    <property type="project" value="UniProtKB-EC"/>
</dbReference>
<dbReference type="EC" id="5.3.3.12" evidence="7"/>
<keyword evidence="4" id="KW-0413">Isomerase</keyword>
<dbReference type="OrthoDB" id="5769863at2"/>
<dbReference type="GO" id="GO:0005615">
    <property type="term" value="C:extracellular space"/>
    <property type="evidence" value="ECO:0007669"/>
    <property type="project" value="UniProtKB-KW"/>
</dbReference>
<dbReference type="PANTHER" id="PTHR11954">
    <property type="entry name" value="D-DOPACHROME DECARBOXYLASE"/>
    <property type="match status" value="1"/>
</dbReference>
<dbReference type="EMBL" id="CP014206">
    <property type="protein sequence ID" value="AMK11332.1"/>
    <property type="molecule type" value="Genomic_DNA"/>
</dbReference>
<evidence type="ECO:0000256" key="2">
    <source>
        <dbReference type="ARBA" id="ARBA00022514"/>
    </source>
</evidence>
<evidence type="ECO:0000256" key="6">
    <source>
        <dbReference type="ARBA" id="ARBA00036823"/>
    </source>
</evidence>
<comment type="subcellular location">
    <subcellularLocation>
        <location evidence="1">Secreted</location>
    </subcellularLocation>
</comment>
<gene>
    <name evidence="12" type="ORF">AWY79_09500</name>
    <name evidence="13" type="ORF">EDC59_10311</name>
</gene>
<evidence type="ECO:0000313" key="13">
    <source>
        <dbReference type="EMBL" id="TDT89718.1"/>
    </source>
</evidence>
<evidence type="ECO:0000256" key="7">
    <source>
        <dbReference type="ARBA" id="ARBA00038932"/>
    </source>
</evidence>
<accession>A0A126QMZ1</accession>
<keyword evidence="2" id="KW-0202">Cytokine</keyword>
<evidence type="ECO:0000256" key="4">
    <source>
        <dbReference type="ARBA" id="ARBA00023235"/>
    </source>
</evidence>
<proteinExistence type="predicted"/>
<reference evidence="12 14" key="1">
    <citation type="journal article" date="2016" name="Front. Microbiol.">
        <title>Genome Sequence of the Piezophilic, Mesophilic Sulfate-Reducing Bacterium Desulfovibrio indicus J2T.</title>
        <authorList>
            <person name="Cao J."/>
            <person name="Maignien L."/>
            <person name="Shao Z."/>
            <person name="Alain K."/>
            <person name="Jebbar M."/>
        </authorList>
    </citation>
    <scope>NUCLEOTIDE SEQUENCE [LARGE SCALE GENOMIC DNA]</scope>
    <source>
        <strain evidence="12 14">J2</strain>
    </source>
</reference>
<evidence type="ECO:0000256" key="1">
    <source>
        <dbReference type="ARBA" id="ARBA00004613"/>
    </source>
</evidence>
<keyword evidence="3" id="KW-0964">Secreted</keyword>
<dbReference type="EC" id="5.3.2.1" evidence="8"/>
<dbReference type="Pfam" id="PF01187">
    <property type="entry name" value="MIF"/>
    <property type="match status" value="1"/>
</dbReference>
<evidence type="ECO:0000256" key="11">
    <source>
        <dbReference type="ARBA" id="ARBA00042730"/>
    </source>
</evidence>
<dbReference type="EMBL" id="SOBK01000003">
    <property type="protein sequence ID" value="TDT89718.1"/>
    <property type="molecule type" value="Genomic_DNA"/>
</dbReference>
<dbReference type="InterPro" id="IPR001398">
    <property type="entry name" value="Macrophage_inhib_fac"/>
</dbReference>
<comment type="catalytic activity">
    <reaction evidence="5">
        <text>3-phenylpyruvate = enol-phenylpyruvate</text>
        <dbReference type="Rhea" id="RHEA:17097"/>
        <dbReference type="ChEBI" id="CHEBI:16815"/>
        <dbReference type="ChEBI" id="CHEBI:18005"/>
        <dbReference type="EC" id="5.3.2.1"/>
    </reaction>
</comment>
<evidence type="ECO:0000256" key="3">
    <source>
        <dbReference type="ARBA" id="ARBA00022525"/>
    </source>
</evidence>
<dbReference type="Proteomes" id="UP000055611">
    <property type="component" value="Chromosome"/>
</dbReference>
<dbReference type="SUPFAM" id="SSF55331">
    <property type="entry name" value="Tautomerase/MIF"/>
    <property type="match status" value="1"/>
</dbReference>
<evidence type="ECO:0000313" key="12">
    <source>
        <dbReference type="EMBL" id="AMK11332.1"/>
    </source>
</evidence>
<name>A0A126QMZ1_9BACT</name>
<organism evidence="13 15">
    <name type="scientific">Pseudodesulfovibrio indicus</name>
    <dbReference type="NCBI Taxonomy" id="1716143"/>
    <lineage>
        <taxon>Bacteria</taxon>
        <taxon>Pseudomonadati</taxon>
        <taxon>Thermodesulfobacteriota</taxon>
        <taxon>Desulfovibrionia</taxon>
        <taxon>Desulfovibrionales</taxon>
        <taxon>Desulfovibrionaceae</taxon>
    </lineage>
</organism>
<evidence type="ECO:0000313" key="14">
    <source>
        <dbReference type="Proteomes" id="UP000055611"/>
    </source>
</evidence>
<reference evidence="13 15" key="2">
    <citation type="submission" date="2019-03" db="EMBL/GenBank/DDBJ databases">
        <title>Genomic Encyclopedia of Type Strains, Phase IV (KMG-IV): sequencing the most valuable type-strain genomes for metagenomic binning, comparative biology and taxonomic classification.</title>
        <authorList>
            <person name="Goeker M."/>
        </authorList>
    </citation>
    <scope>NUCLEOTIDE SEQUENCE [LARGE SCALE GENOMIC DNA]</scope>
    <source>
        <strain evidence="13 15">DSM 101483</strain>
    </source>
</reference>
<comment type="catalytic activity">
    <reaction evidence="6">
        <text>L-dopachrome = 5,6-dihydroxyindole-2-carboxylate</text>
        <dbReference type="Rhea" id="RHEA:13041"/>
        <dbReference type="ChEBI" id="CHEBI:16875"/>
        <dbReference type="ChEBI" id="CHEBI:57509"/>
        <dbReference type="EC" id="5.3.3.12"/>
    </reaction>
</comment>
<dbReference type="Gene3D" id="3.30.429.10">
    <property type="entry name" value="Macrophage Migration Inhibitory Factor"/>
    <property type="match status" value="1"/>
</dbReference>
<dbReference type="RefSeq" id="WP_066802861.1">
    <property type="nucleotide sequence ID" value="NZ_CP014206.1"/>
</dbReference>
<dbReference type="GO" id="GO:0050178">
    <property type="term" value="F:phenylpyruvate tautomerase activity"/>
    <property type="evidence" value="ECO:0007669"/>
    <property type="project" value="UniProtKB-EC"/>
</dbReference>
<evidence type="ECO:0000256" key="5">
    <source>
        <dbReference type="ARBA" id="ARBA00036735"/>
    </source>
</evidence>
<dbReference type="InterPro" id="IPR014347">
    <property type="entry name" value="Tautomerase/MIF_sf"/>
</dbReference>
<dbReference type="AlphaFoldDB" id="A0A126QMZ1"/>
<evidence type="ECO:0000256" key="9">
    <source>
        <dbReference type="ARBA" id="ARBA00041631"/>
    </source>
</evidence>